<reference evidence="2" key="2">
    <citation type="journal article" date="2023" name="IMA Fungus">
        <title>Comparative genomic study of the Penicillium genus elucidates a diverse pangenome and 15 lateral gene transfer events.</title>
        <authorList>
            <person name="Petersen C."/>
            <person name="Sorensen T."/>
            <person name="Nielsen M.R."/>
            <person name="Sondergaard T.E."/>
            <person name="Sorensen J.L."/>
            <person name="Fitzpatrick D.A."/>
            <person name="Frisvad J.C."/>
            <person name="Nielsen K.L."/>
        </authorList>
    </citation>
    <scope>NUCLEOTIDE SEQUENCE</scope>
    <source>
        <strain evidence="2">IBT 19713</strain>
    </source>
</reference>
<protein>
    <recommendedName>
        <fullName evidence="4">Myb-like DNA-binding domain protein</fullName>
    </recommendedName>
</protein>
<evidence type="ECO:0000313" key="2">
    <source>
        <dbReference type="EMBL" id="KAJ5232479.1"/>
    </source>
</evidence>
<name>A0A9W9TPP2_9EURO</name>
<dbReference type="InterPro" id="IPR018465">
    <property type="entry name" value="Scm3/HJURP"/>
</dbReference>
<dbReference type="PANTHER" id="PTHR15992:SF5">
    <property type="entry name" value="HOLLIDAY JUNCTION RECOGNITION PROTEIN"/>
    <property type="match status" value="1"/>
</dbReference>
<feature type="compositionally biased region" description="Acidic residues" evidence="1">
    <location>
        <begin position="271"/>
        <end position="281"/>
    </location>
</feature>
<dbReference type="InterPro" id="IPR009072">
    <property type="entry name" value="Histone-fold"/>
</dbReference>
<feature type="compositionally biased region" description="Basic residues" evidence="1">
    <location>
        <begin position="248"/>
        <end position="258"/>
    </location>
</feature>
<gene>
    <name evidence="2" type="ORF">N7468_005435</name>
</gene>
<evidence type="ECO:0000313" key="3">
    <source>
        <dbReference type="Proteomes" id="UP001150941"/>
    </source>
</evidence>
<evidence type="ECO:0008006" key="4">
    <source>
        <dbReference type="Google" id="ProtNLM"/>
    </source>
</evidence>
<feature type="region of interest" description="Disordered" evidence="1">
    <location>
        <begin position="101"/>
        <end position="169"/>
    </location>
</feature>
<dbReference type="Proteomes" id="UP001150941">
    <property type="component" value="Unassembled WGS sequence"/>
</dbReference>
<dbReference type="GO" id="GO:0042393">
    <property type="term" value="F:histone binding"/>
    <property type="evidence" value="ECO:0007669"/>
    <property type="project" value="InterPro"/>
</dbReference>
<comment type="caution">
    <text evidence="2">The sequence shown here is derived from an EMBL/GenBank/DDBJ whole genome shotgun (WGS) entry which is preliminary data.</text>
</comment>
<feature type="region of interest" description="Disordered" evidence="1">
    <location>
        <begin position="198"/>
        <end position="347"/>
    </location>
</feature>
<evidence type="ECO:0000256" key="1">
    <source>
        <dbReference type="SAM" id="MobiDB-lite"/>
    </source>
</evidence>
<dbReference type="Pfam" id="PF10384">
    <property type="entry name" value="Scm3"/>
    <property type="match status" value="1"/>
</dbReference>
<dbReference type="GO" id="GO:0005634">
    <property type="term" value="C:nucleus"/>
    <property type="evidence" value="ECO:0007669"/>
    <property type="project" value="InterPro"/>
</dbReference>
<sequence>MKSSTSDIMERPAKRARVSSPNEPPHEELADWDLQAARARNDLNLKSIFEGIFAKYSKDFTEEGDEIDLQTGEIIVDHGHLLGMHEEGGSNEATEAWNYEAARQARKSADTDAEDQDVGDDEDSANLSEDDEDDLVASESDKEADICRPSDSAPPGPILDKPDATPVLPQDTFEQFNKIVAPIDPIWEAPELPVFSTPTAETRRVQVPPNLPNLRREPSPPGSGSLWAIPKRGRPFTEGKPRATPSKTRPRAKRKHHSSPVAYDWSFAAMTEDDDSDDPLQEEQPSPSVLKLKSWNIRGKTTNPPTLTCSPLARQPLPGPSKTKPPEPPQHQSTTDAAHNQEDKARHKSYLQSYVASARPYSLKSTTAPGTAGGSRGDYAHQVTAAFITR</sequence>
<dbReference type="EMBL" id="JAPQKS010000004">
    <property type="protein sequence ID" value="KAJ5232479.1"/>
    <property type="molecule type" value="Genomic_DNA"/>
</dbReference>
<keyword evidence="3" id="KW-1185">Reference proteome</keyword>
<dbReference type="GO" id="GO:0046982">
    <property type="term" value="F:protein heterodimerization activity"/>
    <property type="evidence" value="ECO:0007669"/>
    <property type="project" value="InterPro"/>
</dbReference>
<dbReference type="Gene3D" id="1.10.20.10">
    <property type="entry name" value="Histone, subunit A"/>
    <property type="match status" value="1"/>
</dbReference>
<accession>A0A9W9TPP2</accession>
<feature type="compositionally biased region" description="Polar residues" evidence="1">
    <location>
        <begin position="299"/>
        <end position="309"/>
    </location>
</feature>
<dbReference type="AlphaFoldDB" id="A0A9W9TPP2"/>
<reference evidence="2" key="1">
    <citation type="submission" date="2022-11" db="EMBL/GenBank/DDBJ databases">
        <authorList>
            <person name="Petersen C."/>
        </authorList>
    </citation>
    <scope>NUCLEOTIDE SEQUENCE</scope>
    <source>
        <strain evidence="2">IBT 19713</strain>
    </source>
</reference>
<organism evidence="2 3">
    <name type="scientific">Penicillium chermesinum</name>
    <dbReference type="NCBI Taxonomy" id="63820"/>
    <lineage>
        <taxon>Eukaryota</taxon>
        <taxon>Fungi</taxon>
        <taxon>Dikarya</taxon>
        <taxon>Ascomycota</taxon>
        <taxon>Pezizomycotina</taxon>
        <taxon>Eurotiomycetes</taxon>
        <taxon>Eurotiomycetidae</taxon>
        <taxon>Eurotiales</taxon>
        <taxon>Aspergillaceae</taxon>
        <taxon>Penicillium</taxon>
    </lineage>
</organism>
<dbReference type="GeneID" id="83202035"/>
<feature type="compositionally biased region" description="Acidic residues" evidence="1">
    <location>
        <begin position="111"/>
        <end position="136"/>
    </location>
</feature>
<feature type="region of interest" description="Disordered" evidence="1">
    <location>
        <begin position="1"/>
        <end position="28"/>
    </location>
</feature>
<dbReference type="OrthoDB" id="2420608at2759"/>
<dbReference type="PANTHER" id="PTHR15992">
    <property type="entry name" value="HOLLIDAY JUNCTION RECOGNITION PROTEIN"/>
    <property type="match status" value="1"/>
</dbReference>
<feature type="compositionally biased region" description="Basic and acidic residues" evidence="1">
    <location>
        <begin position="139"/>
        <end position="148"/>
    </location>
</feature>
<dbReference type="RefSeq" id="XP_058330472.1">
    <property type="nucleotide sequence ID" value="XM_058474732.1"/>
</dbReference>
<proteinExistence type="predicted"/>